<protein>
    <submittedName>
        <fullName evidence="3">Uncharacterized protein</fullName>
    </submittedName>
</protein>
<reference evidence="3 4" key="1">
    <citation type="submission" date="2024-01" db="EMBL/GenBank/DDBJ databases">
        <title>The genomes of 5 underutilized Papilionoideae crops provide insights into root nodulation and disease resistanc.</title>
        <authorList>
            <person name="Jiang F."/>
        </authorList>
    </citation>
    <scope>NUCLEOTIDE SEQUENCE [LARGE SCALE GENOMIC DNA]</scope>
    <source>
        <strain evidence="3">DUOXIRENSHENG_FW03</strain>
        <tissue evidence="3">Leaves</tissue>
    </source>
</reference>
<keyword evidence="1" id="KW-0175">Coiled coil</keyword>
<dbReference type="Proteomes" id="UP001386955">
    <property type="component" value="Unassembled WGS sequence"/>
</dbReference>
<name>A0AAN9X5A2_PSOTE</name>
<dbReference type="AlphaFoldDB" id="A0AAN9X5A2"/>
<sequence>MEASASESGSDKEKVNERSLHLVYENSKLIGQLASQRDPNQQLEIYVAMLQNLSCIRFEALHALRQLVIDAPLKQQPNDPDDDDEKKKNGASASGSGKDHDEKEKGKESEWKLSEDECMKLCERMKNLNMEKERLSKRLLETRDDPTQMSQNIESILDIQCSQFECVEGIRKMIDSAPVKGRVDARKMQEDEKRNAKDEKRNAEDDMEEDAGPSKKSKFW</sequence>
<gene>
    <name evidence="3" type="ORF">VNO78_30646</name>
</gene>
<organism evidence="3 4">
    <name type="scientific">Psophocarpus tetragonolobus</name>
    <name type="common">Winged bean</name>
    <name type="synonym">Dolichos tetragonolobus</name>
    <dbReference type="NCBI Taxonomy" id="3891"/>
    <lineage>
        <taxon>Eukaryota</taxon>
        <taxon>Viridiplantae</taxon>
        <taxon>Streptophyta</taxon>
        <taxon>Embryophyta</taxon>
        <taxon>Tracheophyta</taxon>
        <taxon>Spermatophyta</taxon>
        <taxon>Magnoliopsida</taxon>
        <taxon>eudicotyledons</taxon>
        <taxon>Gunneridae</taxon>
        <taxon>Pentapetalae</taxon>
        <taxon>rosids</taxon>
        <taxon>fabids</taxon>
        <taxon>Fabales</taxon>
        <taxon>Fabaceae</taxon>
        <taxon>Papilionoideae</taxon>
        <taxon>50 kb inversion clade</taxon>
        <taxon>NPAAA clade</taxon>
        <taxon>indigoferoid/millettioid clade</taxon>
        <taxon>Phaseoleae</taxon>
        <taxon>Psophocarpus</taxon>
    </lineage>
</organism>
<dbReference type="EMBL" id="JAYMYS010000008">
    <property type="protein sequence ID" value="KAK7384943.1"/>
    <property type="molecule type" value="Genomic_DNA"/>
</dbReference>
<evidence type="ECO:0000313" key="4">
    <source>
        <dbReference type="Proteomes" id="UP001386955"/>
    </source>
</evidence>
<evidence type="ECO:0000256" key="2">
    <source>
        <dbReference type="SAM" id="MobiDB-lite"/>
    </source>
</evidence>
<feature type="coiled-coil region" evidence="1">
    <location>
        <begin position="118"/>
        <end position="145"/>
    </location>
</feature>
<evidence type="ECO:0000256" key="1">
    <source>
        <dbReference type="SAM" id="Coils"/>
    </source>
</evidence>
<feature type="compositionally biased region" description="Basic and acidic residues" evidence="2">
    <location>
        <begin position="97"/>
        <end position="110"/>
    </location>
</feature>
<feature type="compositionally biased region" description="Basic and acidic residues" evidence="2">
    <location>
        <begin position="181"/>
        <end position="204"/>
    </location>
</feature>
<feature type="region of interest" description="Disordered" evidence="2">
    <location>
        <begin position="177"/>
        <end position="220"/>
    </location>
</feature>
<feature type="region of interest" description="Disordered" evidence="2">
    <location>
        <begin position="73"/>
        <end position="110"/>
    </location>
</feature>
<proteinExistence type="predicted"/>
<comment type="caution">
    <text evidence="3">The sequence shown here is derived from an EMBL/GenBank/DDBJ whole genome shotgun (WGS) entry which is preliminary data.</text>
</comment>
<evidence type="ECO:0000313" key="3">
    <source>
        <dbReference type="EMBL" id="KAK7384943.1"/>
    </source>
</evidence>
<accession>A0AAN9X5A2</accession>
<keyword evidence="4" id="KW-1185">Reference proteome</keyword>